<dbReference type="PROSITE" id="PS50968">
    <property type="entry name" value="BIOTINYL_LIPOYL"/>
    <property type="match status" value="1"/>
</dbReference>
<dbReference type="PANTHER" id="PTHR11715:SF3">
    <property type="entry name" value="GLYCINE CLEAVAGE SYSTEM H PROTEIN-RELATED"/>
    <property type="match status" value="1"/>
</dbReference>
<sequence>MILPRVALEISNIFSKSEVLRLINRNRRFIHSSICYLGERRFTEKHEWVEVDGKIGTIGISNYAQEALGDVVYAQLPDLNRIIKQKDECGALESVKAASEIFSPVSGKIIQKNTEVEEVPSLINSSCYEKGWLFKVELTNESEVDNLMTEDQYKKFLKAHEDH</sequence>
<dbReference type="Proteomes" id="UP001431783">
    <property type="component" value="Unassembled WGS sequence"/>
</dbReference>
<protein>
    <recommendedName>
        <fullName evidence="5">Glycine cleavage system H protein</fullName>
    </recommendedName>
</protein>
<comment type="similarity">
    <text evidence="1 5">Belongs to the GcvH family.</text>
</comment>
<feature type="domain" description="Lipoyl-binding" evidence="6">
    <location>
        <begin position="55"/>
        <end position="137"/>
    </location>
</feature>
<dbReference type="AlphaFoldDB" id="A0AAW1TM27"/>
<dbReference type="InterPro" id="IPR011053">
    <property type="entry name" value="Single_hybrid_motif"/>
</dbReference>
<comment type="subcellular location">
    <subcellularLocation>
        <location evidence="5">Mitochondrion</location>
    </subcellularLocation>
</comment>
<dbReference type="InterPro" id="IPR000089">
    <property type="entry name" value="Biotin_lipoyl"/>
</dbReference>
<dbReference type="InterPro" id="IPR033753">
    <property type="entry name" value="GCV_H/Fam206"/>
</dbReference>
<dbReference type="NCBIfam" id="NF002270">
    <property type="entry name" value="PRK01202.1"/>
    <property type="match status" value="1"/>
</dbReference>
<evidence type="ECO:0000313" key="7">
    <source>
        <dbReference type="EMBL" id="KAK9871330.1"/>
    </source>
</evidence>
<dbReference type="PROSITE" id="PS00189">
    <property type="entry name" value="LIPOYL"/>
    <property type="match status" value="1"/>
</dbReference>
<dbReference type="InterPro" id="IPR017453">
    <property type="entry name" value="GCV_H_sub"/>
</dbReference>
<dbReference type="Pfam" id="PF01597">
    <property type="entry name" value="GCV_H"/>
    <property type="match status" value="1"/>
</dbReference>
<keyword evidence="2 4" id="KW-0450">Lipoyl</keyword>
<dbReference type="GO" id="GO:0009249">
    <property type="term" value="P:protein lipoylation"/>
    <property type="evidence" value="ECO:0007669"/>
    <property type="project" value="TreeGrafter"/>
</dbReference>
<name>A0AAW1TM27_9CUCU</name>
<organism evidence="7 8">
    <name type="scientific">Henosepilachna vigintioctopunctata</name>
    <dbReference type="NCBI Taxonomy" id="420089"/>
    <lineage>
        <taxon>Eukaryota</taxon>
        <taxon>Metazoa</taxon>
        <taxon>Ecdysozoa</taxon>
        <taxon>Arthropoda</taxon>
        <taxon>Hexapoda</taxon>
        <taxon>Insecta</taxon>
        <taxon>Pterygota</taxon>
        <taxon>Neoptera</taxon>
        <taxon>Endopterygota</taxon>
        <taxon>Coleoptera</taxon>
        <taxon>Polyphaga</taxon>
        <taxon>Cucujiformia</taxon>
        <taxon>Coccinelloidea</taxon>
        <taxon>Coccinellidae</taxon>
        <taxon>Epilachninae</taxon>
        <taxon>Epilachnini</taxon>
        <taxon>Henosepilachna</taxon>
    </lineage>
</organism>
<feature type="modified residue" description="N6-lipoyllysine" evidence="4">
    <location>
        <position position="96"/>
    </location>
</feature>
<dbReference type="Gene3D" id="2.40.50.100">
    <property type="match status" value="1"/>
</dbReference>
<dbReference type="NCBIfam" id="TIGR00527">
    <property type="entry name" value="gcvH"/>
    <property type="match status" value="1"/>
</dbReference>
<dbReference type="InterPro" id="IPR003016">
    <property type="entry name" value="2-oxoA_DH_lipoyl-BS"/>
</dbReference>
<evidence type="ECO:0000313" key="8">
    <source>
        <dbReference type="Proteomes" id="UP001431783"/>
    </source>
</evidence>
<comment type="cofactor">
    <cofactor evidence="5">
        <name>(R)-lipoate</name>
        <dbReference type="ChEBI" id="CHEBI:83088"/>
    </cofactor>
    <text evidence="5">Binds 1 lipoyl cofactor covalently.</text>
</comment>
<comment type="function">
    <text evidence="5">The H protein shuttles the methylamine group of glycine from the P protein to the T protein.</text>
</comment>
<keyword evidence="3 5" id="KW-0809">Transit peptide</keyword>
<comment type="subunit">
    <text evidence="5">The glycine cleavage system is composed of four proteins: P, T, L and H.</text>
</comment>
<evidence type="ECO:0000259" key="6">
    <source>
        <dbReference type="PROSITE" id="PS50968"/>
    </source>
</evidence>
<keyword evidence="5" id="KW-0496">Mitochondrion</keyword>
<gene>
    <name evidence="7" type="ORF">WA026_011597</name>
</gene>
<dbReference type="EMBL" id="JARQZJ010000005">
    <property type="protein sequence ID" value="KAK9871330.1"/>
    <property type="molecule type" value="Genomic_DNA"/>
</dbReference>
<proteinExistence type="inferred from homology"/>
<dbReference type="GO" id="GO:0019464">
    <property type="term" value="P:glycine decarboxylation via glycine cleavage system"/>
    <property type="evidence" value="ECO:0007669"/>
    <property type="project" value="UniProtKB-UniRule"/>
</dbReference>
<dbReference type="SUPFAM" id="SSF51230">
    <property type="entry name" value="Single hybrid motif"/>
    <property type="match status" value="1"/>
</dbReference>
<dbReference type="GO" id="GO:0005739">
    <property type="term" value="C:mitochondrion"/>
    <property type="evidence" value="ECO:0007669"/>
    <property type="project" value="UniProtKB-SubCell"/>
</dbReference>
<reference evidence="7 8" key="1">
    <citation type="submission" date="2023-03" db="EMBL/GenBank/DDBJ databases">
        <title>Genome insight into feeding habits of ladybird beetles.</title>
        <authorList>
            <person name="Li H.-S."/>
            <person name="Huang Y.-H."/>
            <person name="Pang H."/>
        </authorList>
    </citation>
    <scope>NUCLEOTIDE SEQUENCE [LARGE SCALE GENOMIC DNA]</scope>
    <source>
        <strain evidence="7">SYSU_2023b</strain>
        <tissue evidence="7">Whole body</tissue>
    </source>
</reference>
<evidence type="ECO:0000256" key="1">
    <source>
        <dbReference type="ARBA" id="ARBA00009249"/>
    </source>
</evidence>
<dbReference type="PANTHER" id="PTHR11715">
    <property type="entry name" value="GLYCINE CLEAVAGE SYSTEM H PROTEIN"/>
    <property type="match status" value="1"/>
</dbReference>
<dbReference type="GO" id="GO:0005960">
    <property type="term" value="C:glycine cleavage complex"/>
    <property type="evidence" value="ECO:0007669"/>
    <property type="project" value="UniProtKB-UniRule"/>
</dbReference>
<dbReference type="HAMAP" id="MF_00272">
    <property type="entry name" value="GcvH"/>
    <property type="match status" value="1"/>
</dbReference>
<evidence type="ECO:0000256" key="2">
    <source>
        <dbReference type="ARBA" id="ARBA00022823"/>
    </source>
</evidence>
<evidence type="ECO:0000256" key="5">
    <source>
        <dbReference type="RuleBase" id="RU364055"/>
    </source>
</evidence>
<dbReference type="CDD" id="cd06848">
    <property type="entry name" value="GCS_H"/>
    <property type="match status" value="1"/>
</dbReference>
<evidence type="ECO:0000256" key="3">
    <source>
        <dbReference type="ARBA" id="ARBA00022946"/>
    </source>
</evidence>
<accession>A0AAW1TM27</accession>
<dbReference type="InterPro" id="IPR002930">
    <property type="entry name" value="GCV_H"/>
</dbReference>
<evidence type="ECO:0000256" key="4">
    <source>
        <dbReference type="PIRSR" id="PIRSR617453-50"/>
    </source>
</evidence>
<keyword evidence="8" id="KW-1185">Reference proteome</keyword>
<comment type="caution">
    <text evidence="7">The sequence shown here is derived from an EMBL/GenBank/DDBJ whole genome shotgun (WGS) entry which is preliminary data.</text>
</comment>